<proteinExistence type="inferred from homology"/>
<dbReference type="UniPathway" id="UPA00115"/>
<dbReference type="GO" id="GO:0005737">
    <property type="term" value="C:cytoplasm"/>
    <property type="evidence" value="ECO:0007669"/>
    <property type="project" value="UniProtKB-SubCell"/>
</dbReference>
<evidence type="ECO:0000256" key="3">
    <source>
        <dbReference type="ARBA" id="ARBA00004959"/>
    </source>
</evidence>
<dbReference type="EC" id="2.2.1.2" evidence="10"/>
<dbReference type="SUPFAM" id="SSF51569">
    <property type="entry name" value="Aldolase"/>
    <property type="match status" value="1"/>
</dbReference>
<protein>
    <submittedName>
        <fullName evidence="10">Transaldolase</fullName>
        <ecNumber evidence="10">2.2.1.2</ecNumber>
    </submittedName>
</protein>
<evidence type="ECO:0000256" key="2">
    <source>
        <dbReference type="ARBA" id="ARBA00004496"/>
    </source>
</evidence>
<reference evidence="10" key="1">
    <citation type="submission" date="2018-06" db="EMBL/GenBank/DDBJ databases">
        <authorList>
            <person name="Zhirakovskaya E."/>
        </authorList>
    </citation>
    <scope>NUCLEOTIDE SEQUENCE</scope>
</reference>
<dbReference type="GO" id="GO:0005975">
    <property type="term" value="P:carbohydrate metabolic process"/>
    <property type="evidence" value="ECO:0007669"/>
    <property type="project" value="InterPro"/>
</dbReference>
<dbReference type="GO" id="GO:0006098">
    <property type="term" value="P:pentose-phosphate shunt"/>
    <property type="evidence" value="ECO:0007669"/>
    <property type="project" value="UniProtKB-UniPathway"/>
</dbReference>
<evidence type="ECO:0000313" key="10">
    <source>
        <dbReference type="EMBL" id="VAW86552.1"/>
    </source>
</evidence>
<dbReference type="InterPro" id="IPR013785">
    <property type="entry name" value="Aldolase_TIM"/>
</dbReference>
<evidence type="ECO:0000256" key="8">
    <source>
        <dbReference type="ARBA" id="ARBA00023270"/>
    </source>
</evidence>
<dbReference type="AlphaFoldDB" id="A0A3B0ZGI7"/>
<dbReference type="NCBIfam" id="NF002881">
    <property type="entry name" value="PRK03343.1"/>
    <property type="match status" value="1"/>
</dbReference>
<dbReference type="CDD" id="cd00955">
    <property type="entry name" value="Transaldolase_like"/>
    <property type="match status" value="1"/>
</dbReference>
<keyword evidence="5" id="KW-0963">Cytoplasm</keyword>
<accession>A0A3B0ZGI7</accession>
<comment type="similarity">
    <text evidence="4">Belongs to the transaldolase family. Type 2 subfamily.</text>
</comment>
<organism evidence="10">
    <name type="scientific">hydrothermal vent metagenome</name>
    <dbReference type="NCBI Taxonomy" id="652676"/>
    <lineage>
        <taxon>unclassified sequences</taxon>
        <taxon>metagenomes</taxon>
        <taxon>ecological metagenomes</taxon>
    </lineage>
</organism>
<dbReference type="EMBL" id="UOFP01000146">
    <property type="protein sequence ID" value="VAW86552.1"/>
    <property type="molecule type" value="Genomic_DNA"/>
</dbReference>
<comment type="function">
    <text evidence="1">Transaldolase is important for the balance of metabolites in the pentose-phosphate pathway.</text>
</comment>
<dbReference type="InterPro" id="IPR018225">
    <property type="entry name" value="Transaldolase_AS"/>
</dbReference>
<dbReference type="HAMAP" id="MF_00493">
    <property type="entry name" value="Transaldolase_2"/>
    <property type="match status" value="1"/>
</dbReference>
<keyword evidence="7" id="KW-0570">Pentose shunt</keyword>
<dbReference type="InterPro" id="IPR004732">
    <property type="entry name" value="Transaldolase_2"/>
</dbReference>
<dbReference type="GO" id="GO:0004801">
    <property type="term" value="F:transaldolase activity"/>
    <property type="evidence" value="ECO:0007669"/>
    <property type="project" value="UniProtKB-EC"/>
</dbReference>
<dbReference type="Gene3D" id="3.20.20.70">
    <property type="entry name" value="Aldolase class I"/>
    <property type="match status" value="1"/>
</dbReference>
<evidence type="ECO:0000256" key="1">
    <source>
        <dbReference type="ARBA" id="ARBA00003518"/>
    </source>
</evidence>
<keyword evidence="6 10" id="KW-0808">Transferase</keyword>
<keyword evidence="8" id="KW-0704">Schiff base</keyword>
<evidence type="ECO:0000256" key="4">
    <source>
        <dbReference type="ARBA" id="ARBA00008426"/>
    </source>
</evidence>
<dbReference type="InterPro" id="IPR001585">
    <property type="entry name" value="TAL/FSA"/>
</dbReference>
<evidence type="ECO:0000256" key="7">
    <source>
        <dbReference type="ARBA" id="ARBA00023126"/>
    </source>
</evidence>
<dbReference type="PANTHER" id="PTHR10683">
    <property type="entry name" value="TRANSALDOLASE"/>
    <property type="match status" value="1"/>
</dbReference>
<dbReference type="NCBIfam" id="TIGR00876">
    <property type="entry name" value="tal_mycobact"/>
    <property type="match status" value="1"/>
</dbReference>
<dbReference type="PROSITE" id="PS00958">
    <property type="entry name" value="TRANSALDOLASE_2"/>
    <property type="match status" value="1"/>
</dbReference>
<evidence type="ECO:0000256" key="6">
    <source>
        <dbReference type="ARBA" id="ARBA00022679"/>
    </source>
</evidence>
<comment type="catalytic activity">
    <reaction evidence="9">
        <text>D-sedoheptulose 7-phosphate + D-glyceraldehyde 3-phosphate = D-erythrose 4-phosphate + beta-D-fructose 6-phosphate</text>
        <dbReference type="Rhea" id="RHEA:17053"/>
        <dbReference type="ChEBI" id="CHEBI:16897"/>
        <dbReference type="ChEBI" id="CHEBI:57483"/>
        <dbReference type="ChEBI" id="CHEBI:57634"/>
        <dbReference type="ChEBI" id="CHEBI:59776"/>
        <dbReference type="EC" id="2.2.1.2"/>
    </reaction>
</comment>
<dbReference type="Pfam" id="PF00923">
    <property type="entry name" value="TAL_FSA"/>
    <property type="match status" value="1"/>
</dbReference>
<evidence type="ECO:0000256" key="5">
    <source>
        <dbReference type="ARBA" id="ARBA00022490"/>
    </source>
</evidence>
<comment type="pathway">
    <text evidence="3">Carbohydrate degradation; pentose phosphate pathway.</text>
</comment>
<comment type="subcellular location">
    <subcellularLocation>
        <location evidence="2">Cytoplasm</location>
    </subcellularLocation>
</comment>
<sequence length="369" mass="40080">MSNNPLVQLANFDQSPWYDNIQRAMIQNGELTRLIDNDGLKGMTSNPAIFQKAMTGSSDYDESLKQHLAENPNQDAKALFYHLAIEDIQMAADTFIGVYQQSKGKDGYISIEVSPDLAADTKASIAEALELVKRIDRPNLMIKVPATLEGLPVIERLTAEGINVNATLLFSVARYLAVNEAYIKGLEKRLAEGKAINNIASVASFFVSRVDSAVDAALENISENTDHLKSKTAVANAKVAYQGFKAFYASDRFAPLKAAGAQPQRLLWASTGIKNPALKETFYVDELIGEKTVSTIPPATFDAFRSEGVAAATLEEGLAQAEKTLSQLTALNIDLTAITDDLETQGVKLFADAFDQLLSAIQDKKQGLL</sequence>
<gene>
    <name evidence="10" type="ORF">MNBD_GAMMA18-1105</name>
</gene>
<name>A0A3B0ZGI7_9ZZZZ</name>
<dbReference type="PIRSF" id="PIRSF036915">
    <property type="entry name" value="Trnald_Bac_Plnt"/>
    <property type="match status" value="1"/>
</dbReference>
<evidence type="ECO:0000256" key="9">
    <source>
        <dbReference type="ARBA" id="ARBA00048810"/>
    </source>
</evidence>
<dbReference type="PANTHER" id="PTHR10683:SF31">
    <property type="entry name" value="TRANSALDOLASE"/>
    <property type="match status" value="1"/>
</dbReference>